<protein>
    <recommendedName>
        <fullName evidence="4">Methyltransferase type 12 domain-containing protein</fullName>
    </recommendedName>
</protein>
<sequence length="521" mass="57479">MHDKDKYEKDAKKYWDLFYKRNSDKASPATAKLHGSSSEIPVILEIGCGVGNTLFPLLDTYPDLFVHACDFSPRAVNLVKAHKDYTESRIHAFVCDVTTEDLTLSVPALSVDIATLVFSLSAMSPEKMPQVLQNIKKVLKPQGHVLIRDYAYGDLAQERLSAKVQKISQNFYVRGDGTRAYYFTEAGLIDLFKAEGYFCKTVRVFEKRVENRAREVTMDRRWIQGVFSLVNGFDEEDNMLHLPSSSVGASTNIGEPKSGSNEVDLSQDIAMFGLPDLEVILVNIDEHVFRIKSLPKEFQHSCKATGLMLWESAQVLATLLARNSSALAFKTILELGCGSVGICSMVAAMVAEKVVATDGDSDALVLLADNVEANSLKLAPTDVCIEPLNWGCPEQIEKVKQQMKGQGSDMIIGSDVMYVAEAVPLLFATAKALIAKGMPGKPEPVLLLCHIERHVSEAFILDSAQENGFSLEGKWPPDKTESQDSRPSSIIPSLFPHGLEEAFHSHSLVRLFGFKPLESTE</sequence>
<evidence type="ECO:0000256" key="1">
    <source>
        <dbReference type="ARBA" id="ARBA00009725"/>
    </source>
</evidence>
<name>A0A9D4U0D6_ADICA</name>
<reference evidence="5" key="1">
    <citation type="submission" date="2021-01" db="EMBL/GenBank/DDBJ databases">
        <title>Adiantum capillus-veneris genome.</title>
        <authorList>
            <person name="Fang Y."/>
            <person name="Liao Q."/>
        </authorList>
    </citation>
    <scope>NUCLEOTIDE SEQUENCE</scope>
    <source>
        <strain evidence="5">H3</strain>
        <tissue evidence="5">Leaf</tissue>
    </source>
</reference>
<dbReference type="PANTHER" id="PTHR22809:SF5">
    <property type="entry name" value="TRNA N(3)-METHYLCYTIDINE METHYLTRANSFERASE METTL6"/>
    <property type="match status" value="1"/>
</dbReference>
<dbReference type="GO" id="GO:0008173">
    <property type="term" value="F:RNA methyltransferase activity"/>
    <property type="evidence" value="ECO:0007669"/>
    <property type="project" value="UniProtKB-ARBA"/>
</dbReference>
<keyword evidence="6" id="KW-1185">Reference proteome</keyword>
<dbReference type="CDD" id="cd02440">
    <property type="entry name" value="AdoMet_MTases"/>
    <property type="match status" value="1"/>
</dbReference>
<comment type="similarity">
    <text evidence="1">Belongs to the methyltransferase superfamily. METL family.</text>
</comment>
<dbReference type="InterPro" id="IPR026113">
    <property type="entry name" value="METTL2/6/8-like"/>
</dbReference>
<dbReference type="GO" id="GO:0032259">
    <property type="term" value="P:methylation"/>
    <property type="evidence" value="ECO:0007669"/>
    <property type="project" value="UniProtKB-KW"/>
</dbReference>
<dbReference type="Pfam" id="PF10294">
    <property type="entry name" value="Methyltransf_16"/>
    <property type="match status" value="1"/>
</dbReference>
<feature type="domain" description="Methyltransferase type 12" evidence="4">
    <location>
        <begin position="44"/>
        <end position="145"/>
    </location>
</feature>
<dbReference type="InterPro" id="IPR029063">
    <property type="entry name" value="SAM-dependent_MTases_sf"/>
</dbReference>
<dbReference type="Gene3D" id="3.40.50.150">
    <property type="entry name" value="Vaccinia Virus protein VP39"/>
    <property type="match status" value="2"/>
</dbReference>
<dbReference type="AlphaFoldDB" id="A0A9D4U0D6"/>
<accession>A0A9D4U0D6</accession>
<dbReference type="InterPro" id="IPR013217">
    <property type="entry name" value="Methyltransf_12"/>
</dbReference>
<comment type="caution">
    <text evidence="5">The sequence shown here is derived from an EMBL/GenBank/DDBJ whole genome shotgun (WGS) entry which is preliminary data.</text>
</comment>
<gene>
    <name evidence="5" type="ORF">GOP47_0025259</name>
</gene>
<proteinExistence type="inferred from homology"/>
<organism evidence="5 6">
    <name type="scientific">Adiantum capillus-veneris</name>
    <name type="common">Maidenhair fern</name>
    <dbReference type="NCBI Taxonomy" id="13818"/>
    <lineage>
        <taxon>Eukaryota</taxon>
        <taxon>Viridiplantae</taxon>
        <taxon>Streptophyta</taxon>
        <taxon>Embryophyta</taxon>
        <taxon>Tracheophyta</taxon>
        <taxon>Polypodiopsida</taxon>
        <taxon>Polypodiidae</taxon>
        <taxon>Polypodiales</taxon>
        <taxon>Pteridineae</taxon>
        <taxon>Pteridaceae</taxon>
        <taxon>Vittarioideae</taxon>
        <taxon>Adiantum</taxon>
    </lineage>
</organism>
<dbReference type="InterPro" id="IPR019410">
    <property type="entry name" value="Methyltransf_16"/>
</dbReference>
<evidence type="ECO:0000256" key="2">
    <source>
        <dbReference type="ARBA" id="ARBA00022603"/>
    </source>
</evidence>
<dbReference type="GO" id="GO:0008757">
    <property type="term" value="F:S-adenosylmethionine-dependent methyltransferase activity"/>
    <property type="evidence" value="ECO:0007669"/>
    <property type="project" value="UniProtKB-ARBA"/>
</dbReference>
<evidence type="ECO:0000259" key="4">
    <source>
        <dbReference type="Pfam" id="PF08242"/>
    </source>
</evidence>
<dbReference type="PANTHER" id="PTHR22809">
    <property type="entry name" value="METHYLTRANSFERASE-RELATED"/>
    <property type="match status" value="1"/>
</dbReference>
<dbReference type="OrthoDB" id="417697at2759"/>
<evidence type="ECO:0000313" key="6">
    <source>
        <dbReference type="Proteomes" id="UP000886520"/>
    </source>
</evidence>
<dbReference type="Pfam" id="PF08242">
    <property type="entry name" value="Methyltransf_12"/>
    <property type="match status" value="1"/>
</dbReference>
<evidence type="ECO:0000256" key="3">
    <source>
        <dbReference type="ARBA" id="ARBA00022679"/>
    </source>
</evidence>
<dbReference type="EMBL" id="JABFUD020000025">
    <property type="protein sequence ID" value="KAI5058940.1"/>
    <property type="molecule type" value="Genomic_DNA"/>
</dbReference>
<keyword evidence="3" id="KW-0808">Transferase</keyword>
<evidence type="ECO:0000313" key="5">
    <source>
        <dbReference type="EMBL" id="KAI5058940.1"/>
    </source>
</evidence>
<keyword evidence="2" id="KW-0489">Methyltransferase</keyword>
<dbReference type="Proteomes" id="UP000886520">
    <property type="component" value="Chromosome 25"/>
</dbReference>
<dbReference type="SUPFAM" id="SSF53335">
    <property type="entry name" value="S-adenosyl-L-methionine-dependent methyltransferases"/>
    <property type="match status" value="2"/>
</dbReference>